<feature type="transmembrane region" description="Helical" evidence="1">
    <location>
        <begin position="126"/>
        <end position="148"/>
    </location>
</feature>
<keyword evidence="1" id="KW-0472">Membrane</keyword>
<gene>
    <name evidence="2" type="ORF">AMECASPLE_029951</name>
</gene>
<keyword evidence="1" id="KW-0812">Transmembrane</keyword>
<name>A0ABV0ZSY6_9TELE</name>
<sequence>MTHQTSPAEVELTCYYTVKNTGGQHPSPHSHISSVTVHNVEKIDSTTSQRVSTFSVTAGQTFGTTAMKTDSLSSISPGSVKPTVGGTTDSMDKLTPGFLVTSPVPQTNAENLSQTVPAFPATTVMMIWRFIAVGITSLFLLRLTLYFCKSRTGEQVWMSSLNNREMAGCDDPTLLPPTAATLSDN</sequence>
<keyword evidence="1" id="KW-1133">Transmembrane helix</keyword>
<organism evidence="2 3">
    <name type="scientific">Ameca splendens</name>
    <dbReference type="NCBI Taxonomy" id="208324"/>
    <lineage>
        <taxon>Eukaryota</taxon>
        <taxon>Metazoa</taxon>
        <taxon>Chordata</taxon>
        <taxon>Craniata</taxon>
        <taxon>Vertebrata</taxon>
        <taxon>Euteleostomi</taxon>
        <taxon>Actinopterygii</taxon>
        <taxon>Neopterygii</taxon>
        <taxon>Teleostei</taxon>
        <taxon>Neoteleostei</taxon>
        <taxon>Acanthomorphata</taxon>
        <taxon>Ovalentaria</taxon>
        <taxon>Atherinomorphae</taxon>
        <taxon>Cyprinodontiformes</taxon>
        <taxon>Goodeidae</taxon>
        <taxon>Ameca</taxon>
    </lineage>
</organism>
<reference evidence="2 3" key="1">
    <citation type="submission" date="2021-06" db="EMBL/GenBank/DDBJ databases">
        <authorList>
            <person name="Palmer J.M."/>
        </authorList>
    </citation>
    <scope>NUCLEOTIDE SEQUENCE [LARGE SCALE GENOMIC DNA]</scope>
    <source>
        <strain evidence="2 3">AS_MEX2019</strain>
        <tissue evidence="2">Muscle</tissue>
    </source>
</reference>
<proteinExistence type="predicted"/>
<evidence type="ECO:0000313" key="3">
    <source>
        <dbReference type="Proteomes" id="UP001469553"/>
    </source>
</evidence>
<comment type="caution">
    <text evidence="2">The sequence shown here is derived from an EMBL/GenBank/DDBJ whole genome shotgun (WGS) entry which is preliminary data.</text>
</comment>
<evidence type="ECO:0000313" key="2">
    <source>
        <dbReference type="EMBL" id="MEQ2308611.1"/>
    </source>
</evidence>
<dbReference type="Proteomes" id="UP001469553">
    <property type="component" value="Unassembled WGS sequence"/>
</dbReference>
<protein>
    <submittedName>
        <fullName evidence="2">Uncharacterized protein</fullName>
    </submittedName>
</protein>
<dbReference type="EMBL" id="JAHRIP010069330">
    <property type="protein sequence ID" value="MEQ2308611.1"/>
    <property type="molecule type" value="Genomic_DNA"/>
</dbReference>
<keyword evidence="3" id="KW-1185">Reference proteome</keyword>
<evidence type="ECO:0000256" key="1">
    <source>
        <dbReference type="SAM" id="Phobius"/>
    </source>
</evidence>
<accession>A0ABV0ZSY6</accession>